<dbReference type="AlphaFoldDB" id="A0A086KHI6"/>
<reference evidence="1 2" key="1">
    <citation type="submission" date="2014-02" db="EMBL/GenBank/DDBJ databases">
        <authorList>
            <person name="Sibley D."/>
            <person name="Venepally P."/>
            <person name="Karamycheva S."/>
            <person name="Hadjithomas M."/>
            <person name="Khan A."/>
            <person name="Brunk B."/>
            <person name="Roos D."/>
            <person name="Caler E."/>
            <person name="Lorenzi H."/>
        </authorList>
    </citation>
    <scope>NUCLEOTIDE SEQUENCE [LARGE SCALE GENOMIC DNA]</scope>
    <source>
        <strain evidence="1 2">GAB2-2007-GAL-DOM2</strain>
    </source>
</reference>
<dbReference type="EMBL" id="AHZU02000476">
    <property type="protein sequence ID" value="KFG43854.1"/>
    <property type="molecule type" value="Genomic_DNA"/>
</dbReference>
<name>A0A086KHI6_TOXGO</name>
<evidence type="ECO:0000313" key="2">
    <source>
        <dbReference type="Proteomes" id="UP000028837"/>
    </source>
</evidence>
<proteinExistence type="predicted"/>
<organism evidence="1 2">
    <name type="scientific">Toxoplasma gondii GAB2-2007-GAL-DOM2</name>
    <dbReference type="NCBI Taxonomy" id="1130820"/>
    <lineage>
        <taxon>Eukaryota</taxon>
        <taxon>Sar</taxon>
        <taxon>Alveolata</taxon>
        <taxon>Apicomplexa</taxon>
        <taxon>Conoidasida</taxon>
        <taxon>Coccidia</taxon>
        <taxon>Eucoccidiorida</taxon>
        <taxon>Eimeriorina</taxon>
        <taxon>Sarcocystidae</taxon>
        <taxon>Toxoplasma</taxon>
    </lineage>
</organism>
<accession>A0A086KHI6</accession>
<protein>
    <submittedName>
        <fullName evidence="1">Uncharacterized protein</fullName>
    </submittedName>
</protein>
<dbReference type="Proteomes" id="UP000028837">
    <property type="component" value="Unassembled WGS sequence"/>
</dbReference>
<dbReference type="VEuPathDB" id="ToxoDB:TGDOM2_269705"/>
<gene>
    <name evidence="1" type="ORF">TGDOM2_269705</name>
</gene>
<dbReference type="OrthoDB" id="10547584at2759"/>
<evidence type="ECO:0000313" key="1">
    <source>
        <dbReference type="EMBL" id="KFG43854.1"/>
    </source>
</evidence>
<comment type="caution">
    <text evidence="1">The sequence shown here is derived from an EMBL/GenBank/DDBJ whole genome shotgun (WGS) entry which is preliminary data.</text>
</comment>
<sequence>MCSHDAAGAGLDISGHQRATGHVKSDQNLISAPSVVYEDFWQWKAFILSLRPCGLSVLRAYLLNTLTVVPLAASQRAVMFFKLQIQKRTAFRLDISSRLAGTLAMRYLGISTASSLHSHAQDSRTNRTGGMCDGVHHGETYTSNKVVQRIQKNRIKERGWAEQPLDTRGLIPVTLPAASLGSCSQCFFSYSLIR</sequence>